<name>A0A6J2VGG9_CHACN</name>
<evidence type="ECO:0000256" key="8">
    <source>
        <dbReference type="ARBA" id="ARBA00023175"/>
    </source>
</evidence>
<protein>
    <submittedName>
        <fullName evidence="15">Kinesin-like protein KIF20B</fullName>
    </submittedName>
</protein>
<dbReference type="PANTHER" id="PTHR47970">
    <property type="entry name" value="KINESIN-LIKE PROTEIN KIF11"/>
    <property type="match status" value="1"/>
</dbReference>
<dbReference type="Pfam" id="PF00225">
    <property type="entry name" value="Kinesin"/>
    <property type="match status" value="1"/>
</dbReference>
<evidence type="ECO:0000256" key="6">
    <source>
        <dbReference type="ARBA" id="ARBA00022840"/>
    </source>
</evidence>
<feature type="coiled-coil region" evidence="11">
    <location>
        <begin position="605"/>
        <end position="636"/>
    </location>
</feature>
<dbReference type="InterPro" id="IPR027417">
    <property type="entry name" value="P-loop_NTPase"/>
</dbReference>
<dbReference type="GO" id="GO:0008574">
    <property type="term" value="F:plus-end-directed microtubule motor activity"/>
    <property type="evidence" value="ECO:0007669"/>
    <property type="project" value="TreeGrafter"/>
</dbReference>
<dbReference type="GeneID" id="115812593"/>
<evidence type="ECO:0000256" key="7">
    <source>
        <dbReference type="ARBA" id="ARBA00023054"/>
    </source>
</evidence>
<feature type="region of interest" description="Disordered" evidence="12">
    <location>
        <begin position="1258"/>
        <end position="1314"/>
    </location>
</feature>
<feature type="compositionally biased region" description="Basic residues" evidence="12">
    <location>
        <begin position="1542"/>
        <end position="1552"/>
    </location>
</feature>
<dbReference type="GO" id="GO:0008017">
    <property type="term" value="F:microtubule binding"/>
    <property type="evidence" value="ECO:0007669"/>
    <property type="project" value="InterPro"/>
</dbReference>
<dbReference type="PROSITE" id="PS50067">
    <property type="entry name" value="KINESIN_MOTOR_2"/>
    <property type="match status" value="1"/>
</dbReference>
<dbReference type="InterPro" id="IPR036961">
    <property type="entry name" value="Kinesin_motor_dom_sf"/>
</dbReference>
<evidence type="ECO:0000313" key="14">
    <source>
        <dbReference type="Proteomes" id="UP000504632"/>
    </source>
</evidence>
<dbReference type="InterPro" id="IPR047149">
    <property type="entry name" value="KIF11-like"/>
</dbReference>
<dbReference type="RefSeq" id="XP_030630938.1">
    <property type="nucleotide sequence ID" value="XM_030775078.1"/>
</dbReference>
<keyword evidence="4" id="KW-0493">Microtubule</keyword>
<dbReference type="InterPro" id="IPR001752">
    <property type="entry name" value="Kinesin_motor_dom"/>
</dbReference>
<dbReference type="GO" id="GO:0005524">
    <property type="term" value="F:ATP binding"/>
    <property type="evidence" value="ECO:0007669"/>
    <property type="project" value="UniProtKB-UniRule"/>
</dbReference>
<comment type="subcellular location">
    <subcellularLocation>
        <location evidence="1">Cytoplasm</location>
        <location evidence="1">Cytoskeleton</location>
        <location evidence="1">Spindle</location>
    </subcellularLocation>
</comment>
<feature type="compositionally biased region" description="Basic and acidic residues" evidence="12">
    <location>
        <begin position="1120"/>
        <end position="1149"/>
    </location>
</feature>
<feature type="compositionally biased region" description="Low complexity" evidence="12">
    <location>
        <begin position="1383"/>
        <end position="1398"/>
    </location>
</feature>
<dbReference type="InParanoid" id="A0A6J2VGG9"/>
<keyword evidence="2" id="KW-0963">Cytoplasm</keyword>
<sequence>MESCLNYKPQRVGSVVVEDLKKNLFSEFSKIPTESQEAVLLEKEHLQVYLRIRPFTAAESDLGESQECVTIEPPNTVVLKAPRTSLSARQSDKWGPQIAQRFQFSQVYGPETTQRQIFDGSTKSLVKDVLEGGNSVVFTYGVTNAGKTFTFLGPETDGGILPRSLNVIFNSIEGRIYTQNNIKPHRCVDFTRLTKDQQDEEAANKRNILRRFKEGNSQNTMSSMSSSCGKTLLEGSLSSDVDGQIDGDSLCMEDDPHVKFSVWVSFCEIYNESIHDLLDLIPNGSQKRNVLRLSQDIKGNAFVKDLKWIQVNNANEAYKIVKIGRKNQSFSSTKLNNVSSRSHSIFSIRILRIEDVGVPRVQTISELTLCDLAGSERCAKTQNRGDRLKEAGNINTSLLTLGKCINALRLNQTQSKFQQHIPFRESKLTHYLQGFFCGRGKACMIVNINQCASMYDETLNVLKFSAVAQKVVVLNPKSAFIVPKRSARDVSLIINSADSREPLGRRKSSLMGWDMSLEDVQEDECDDDDVEEEEEEESEEESMVEDTILEAGEDQCVSQLKEQIEELKEKLCREQSEKLVLESRIREEVNTEFMELFSNMEKDYNERLQREKEIVEERAERRLEILKNLVNRNASELAAASCAEESTQEAKIAFLNGMIETMRDDLAKIKMDAETAQTCLVNEPDSPGTIGSLRAQLEELNQELLKSRQLLSLKTKELETTQAQTQESNELLQEAERNLESQTMKCQELMAICQEKDDVIVKLQTALDQNVETATKDRVLIDSIKEEILHLRNNCKCVRSNDHVSDEEGRESQVGLVKSRNLDIQKLVEEVKSKDEILDELRYEKSSLEHTVQCLTKDLEKQEQACEAALSSLTAERTETAKLTDENKALTSELRLLQVTAYELSTKLKSTESKLSTQKEITDKLTEDLEATKTLLKERDDESSVQSKTIESLMREAERLRQKLAKEEFSPAQRSSSAFRDTIEALRKECEKMVGTSQDKNLQIENMEKELNQAREQVRLLEQQCHQLRQERDVQSDKIQSLLSSYEAEKLTAKQMRSTHCEQQATLEQQLAELQEQVQASRSSSDRITKLENELAAKESQIQSLQENLREAQIQLGQEQEERRRDRCRARDEEEEQRMEISRQRDETKKRITEVKAELAQKDGALERSAQELSKSEELVNDGLDKIKSLSLELQIKEKEISDLTEQLTDRNTQIDRLQKEITSMNEEKKSLQLKLGDSERVKNQALISLSSMERTIHQLSTSRGEASRAKSEANSPRDHRDRQEPPAKAVAVEDTHLTLTDQERTQKKQEQELEAKLRQIESLSKELMKLRERYQRERTGDSENSHVPQRDSNSDVSARHQPADKRKGLEKEQIWPDGATGSQQVSVLDSSVISSESGKSQRFPKPELEIHFSPLKPNSVNVRRPGEDSPVTIKIRRTARKRKSAELEDPVASENRKNVRLGGNSRMNIESTESSTALNKKANRPQQQDSPAGLKSKNDGTLQKIGDFIQSSPTLLGSKAKKIIGIVTAKSPEPQSVPSNRPKRTKRKLFKTHVSSPMDIPSQPIVGTDEDKESDHLIIKRKLRTRTVKK</sequence>
<evidence type="ECO:0000256" key="11">
    <source>
        <dbReference type="SAM" id="Coils"/>
    </source>
</evidence>
<proteinExistence type="inferred from homology"/>
<evidence type="ECO:0000256" key="12">
    <source>
        <dbReference type="SAM" id="MobiDB-lite"/>
    </source>
</evidence>
<dbReference type="GO" id="GO:0007018">
    <property type="term" value="P:microtubule-based movement"/>
    <property type="evidence" value="ECO:0007669"/>
    <property type="project" value="InterPro"/>
</dbReference>
<evidence type="ECO:0000256" key="2">
    <source>
        <dbReference type="ARBA" id="ARBA00022490"/>
    </source>
</evidence>
<reference evidence="15" key="1">
    <citation type="submission" date="2025-08" db="UniProtKB">
        <authorList>
            <consortium name="RefSeq"/>
        </authorList>
    </citation>
    <scope>IDENTIFICATION</scope>
</reference>
<keyword evidence="6 10" id="KW-0067">ATP-binding</keyword>
<dbReference type="PROSITE" id="PS00411">
    <property type="entry name" value="KINESIN_MOTOR_1"/>
    <property type="match status" value="1"/>
</dbReference>
<feature type="coiled-coil region" evidence="11">
    <location>
        <begin position="1187"/>
        <end position="1235"/>
    </location>
</feature>
<feature type="compositionally biased region" description="Basic and acidic residues" evidence="12">
    <location>
        <begin position="1266"/>
        <end position="1314"/>
    </location>
</feature>
<dbReference type="GO" id="GO:0005876">
    <property type="term" value="C:spindle microtubule"/>
    <property type="evidence" value="ECO:0007669"/>
    <property type="project" value="TreeGrafter"/>
</dbReference>
<dbReference type="CDD" id="cd21786">
    <property type="entry name" value="RBD_KIF20B"/>
    <property type="match status" value="1"/>
</dbReference>
<dbReference type="GO" id="GO:0005634">
    <property type="term" value="C:nucleus"/>
    <property type="evidence" value="ECO:0007669"/>
    <property type="project" value="TreeGrafter"/>
</dbReference>
<gene>
    <name evidence="15" type="primary">kif20bb</name>
</gene>
<dbReference type="SUPFAM" id="SSF52540">
    <property type="entry name" value="P-loop containing nucleoside triphosphate hydrolases"/>
    <property type="match status" value="1"/>
</dbReference>
<feature type="region of interest" description="Disordered" evidence="12">
    <location>
        <begin position="518"/>
        <end position="546"/>
    </location>
</feature>
<feature type="coiled-coil region" evidence="11">
    <location>
        <begin position="690"/>
        <end position="752"/>
    </location>
</feature>
<accession>A0A6J2VGG9</accession>
<organism evidence="14 15">
    <name type="scientific">Chanos chanos</name>
    <name type="common">Milkfish</name>
    <name type="synonym">Mugil chanos</name>
    <dbReference type="NCBI Taxonomy" id="29144"/>
    <lineage>
        <taxon>Eukaryota</taxon>
        <taxon>Metazoa</taxon>
        <taxon>Chordata</taxon>
        <taxon>Craniata</taxon>
        <taxon>Vertebrata</taxon>
        <taxon>Euteleostomi</taxon>
        <taxon>Actinopterygii</taxon>
        <taxon>Neopterygii</taxon>
        <taxon>Teleostei</taxon>
        <taxon>Ostariophysi</taxon>
        <taxon>Gonorynchiformes</taxon>
        <taxon>Chanidae</taxon>
        <taxon>Chanos</taxon>
    </lineage>
</organism>
<dbReference type="InterPro" id="IPR019821">
    <property type="entry name" value="Kinesin_motor_CS"/>
</dbReference>
<evidence type="ECO:0000259" key="13">
    <source>
        <dbReference type="PROSITE" id="PS50067"/>
    </source>
</evidence>
<feature type="region of interest" description="Disordered" evidence="12">
    <location>
        <begin position="1337"/>
        <end position="1501"/>
    </location>
</feature>
<feature type="region of interest" description="Disordered" evidence="12">
    <location>
        <begin position="1530"/>
        <end position="1574"/>
    </location>
</feature>
<dbReference type="GO" id="GO:0051231">
    <property type="term" value="P:spindle elongation"/>
    <property type="evidence" value="ECO:0007669"/>
    <property type="project" value="TreeGrafter"/>
</dbReference>
<keyword evidence="8 10" id="KW-0505">Motor protein</keyword>
<dbReference type="PANTHER" id="PTHR47970:SF29">
    <property type="entry name" value="KINESIN FAMILY MEMBER 20B"/>
    <property type="match status" value="1"/>
</dbReference>
<keyword evidence="14" id="KW-1185">Reference proteome</keyword>
<dbReference type="Gene3D" id="3.40.850.10">
    <property type="entry name" value="Kinesin motor domain"/>
    <property type="match status" value="1"/>
</dbReference>
<comment type="similarity">
    <text evidence="10">Belongs to the TRAFAC class myosin-kinesin ATPase superfamily. Kinesin family.</text>
</comment>
<keyword evidence="7 11" id="KW-0175">Coiled coil</keyword>
<feature type="domain" description="Kinesin motor" evidence="13">
    <location>
        <begin position="45"/>
        <end position="471"/>
    </location>
</feature>
<keyword evidence="3" id="KW-0597">Phosphoprotein</keyword>
<dbReference type="GO" id="GO:0048731">
    <property type="term" value="P:system development"/>
    <property type="evidence" value="ECO:0007669"/>
    <property type="project" value="UniProtKB-ARBA"/>
</dbReference>
<feature type="region of interest" description="Disordered" evidence="12">
    <location>
        <begin position="1116"/>
        <end position="1149"/>
    </location>
</feature>
<dbReference type="GO" id="GO:0072686">
    <property type="term" value="C:mitotic spindle"/>
    <property type="evidence" value="ECO:0007669"/>
    <property type="project" value="TreeGrafter"/>
</dbReference>
<feature type="compositionally biased region" description="Basic and acidic residues" evidence="12">
    <location>
        <begin position="1337"/>
        <end position="1375"/>
    </location>
</feature>
<evidence type="ECO:0000256" key="3">
    <source>
        <dbReference type="ARBA" id="ARBA00022553"/>
    </source>
</evidence>
<keyword evidence="9" id="KW-0206">Cytoskeleton</keyword>
<evidence type="ECO:0000313" key="15">
    <source>
        <dbReference type="RefSeq" id="XP_030630938.1"/>
    </source>
</evidence>
<dbReference type="Proteomes" id="UP000504632">
    <property type="component" value="Chromosome 5"/>
</dbReference>
<dbReference type="GO" id="GO:0090307">
    <property type="term" value="P:mitotic spindle assembly"/>
    <property type="evidence" value="ECO:0007669"/>
    <property type="project" value="TreeGrafter"/>
</dbReference>
<feature type="compositionally biased region" description="Polar residues" evidence="12">
    <location>
        <begin position="1466"/>
        <end position="1491"/>
    </location>
</feature>
<evidence type="ECO:0000256" key="9">
    <source>
        <dbReference type="ARBA" id="ARBA00023212"/>
    </source>
</evidence>
<keyword evidence="5 10" id="KW-0547">Nucleotide-binding</keyword>
<evidence type="ECO:0000256" key="10">
    <source>
        <dbReference type="PROSITE-ProRule" id="PRU00283"/>
    </source>
</evidence>
<dbReference type="PRINTS" id="PR00380">
    <property type="entry name" value="KINESINHEAVY"/>
</dbReference>
<dbReference type="OrthoDB" id="123929at2759"/>
<feature type="coiled-coil region" evidence="11">
    <location>
        <begin position="824"/>
        <end position="876"/>
    </location>
</feature>
<dbReference type="SMART" id="SM00129">
    <property type="entry name" value="KISc"/>
    <property type="match status" value="1"/>
</dbReference>
<evidence type="ECO:0000256" key="5">
    <source>
        <dbReference type="ARBA" id="ARBA00022741"/>
    </source>
</evidence>
<dbReference type="CTD" id="100007502"/>
<evidence type="ECO:0000256" key="4">
    <source>
        <dbReference type="ARBA" id="ARBA00022701"/>
    </source>
</evidence>
<evidence type="ECO:0000256" key="1">
    <source>
        <dbReference type="ARBA" id="ARBA00004186"/>
    </source>
</evidence>
<feature type="compositionally biased region" description="Basic residues" evidence="12">
    <location>
        <begin position="1435"/>
        <end position="1444"/>
    </location>
</feature>
<feature type="binding site" evidence="10">
    <location>
        <begin position="141"/>
        <end position="148"/>
    </location>
    <ligand>
        <name>ATP</name>
        <dbReference type="ChEBI" id="CHEBI:30616"/>
    </ligand>
</feature>